<feature type="coiled-coil region" evidence="1">
    <location>
        <begin position="285"/>
        <end position="375"/>
    </location>
</feature>
<gene>
    <name evidence="4" type="primary">109581973</name>
</gene>
<evidence type="ECO:0000256" key="1">
    <source>
        <dbReference type="SAM" id="Coils"/>
    </source>
</evidence>
<dbReference type="EnsemblMetazoa" id="XM_019996505.1">
    <property type="protein sequence ID" value="XP_019852064.1"/>
    <property type="gene ID" value="LOC109581973"/>
</dbReference>
<dbReference type="EnsemblMetazoa" id="Aqu2.1.31842_001">
    <property type="protein sequence ID" value="Aqu2.1.31842_001"/>
    <property type="gene ID" value="Aqu2.1.31842"/>
</dbReference>
<reference evidence="4" key="2">
    <citation type="submission" date="2017-05" db="UniProtKB">
        <authorList>
            <consortium name="EnsemblMetazoa"/>
        </authorList>
    </citation>
    <scope>IDENTIFICATION</scope>
</reference>
<dbReference type="Pfam" id="PF00169">
    <property type="entry name" value="PH"/>
    <property type="match status" value="1"/>
</dbReference>
<dbReference type="PROSITE" id="PS50003">
    <property type="entry name" value="PH_DOMAIN"/>
    <property type="match status" value="1"/>
</dbReference>
<proteinExistence type="predicted"/>
<evidence type="ECO:0000259" key="3">
    <source>
        <dbReference type="PROSITE" id="PS50003"/>
    </source>
</evidence>
<dbReference type="SUPFAM" id="SSF50729">
    <property type="entry name" value="PH domain-like"/>
    <property type="match status" value="1"/>
</dbReference>
<evidence type="ECO:0000256" key="2">
    <source>
        <dbReference type="SAM" id="MobiDB-lite"/>
    </source>
</evidence>
<protein>
    <recommendedName>
        <fullName evidence="3">PH domain-containing protein</fullName>
    </recommendedName>
</protein>
<keyword evidence="5" id="KW-1185">Reference proteome</keyword>
<dbReference type="InterPro" id="IPR011993">
    <property type="entry name" value="PH-like_dom_sf"/>
</dbReference>
<reference evidence="5" key="1">
    <citation type="journal article" date="2010" name="Nature">
        <title>The Amphimedon queenslandica genome and the evolution of animal complexity.</title>
        <authorList>
            <person name="Srivastava M."/>
            <person name="Simakov O."/>
            <person name="Chapman J."/>
            <person name="Fahey B."/>
            <person name="Gauthier M.E."/>
            <person name="Mitros T."/>
            <person name="Richards G.S."/>
            <person name="Conaco C."/>
            <person name="Dacre M."/>
            <person name="Hellsten U."/>
            <person name="Larroux C."/>
            <person name="Putnam N.H."/>
            <person name="Stanke M."/>
            <person name="Adamska M."/>
            <person name="Darling A."/>
            <person name="Degnan S.M."/>
            <person name="Oakley T.H."/>
            <person name="Plachetzki D.C."/>
            <person name="Zhai Y."/>
            <person name="Adamski M."/>
            <person name="Calcino A."/>
            <person name="Cummins S.F."/>
            <person name="Goodstein D.M."/>
            <person name="Harris C."/>
            <person name="Jackson D.J."/>
            <person name="Leys S.P."/>
            <person name="Shu S."/>
            <person name="Woodcroft B.J."/>
            <person name="Vervoort M."/>
            <person name="Kosik K.S."/>
            <person name="Manning G."/>
            <person name="Degnan B.M."/>
            <person name="Rokhsar D.S."/>
        </authorList>
    </citation>
    <scope>NUCLEOTIDE SEQUENCE [LARGE SCALE GENOMIC DNA]</scope>
</reference>
<dbReference type="AlphaFoldDB" id="A0A1X7UWU0"/>
<dbReference type="KEGG" id="aqu:109581973"/>
<sequence>MAERGDKKFGFLLSLTGNLSLQEKKEKKGRLYSTKKGQQKYWFWFDEKECVLKYYKSKELYIQSLHTPLGKISLADAKVTPAAAYEHASNEDTSNTFIILTQSGQYFALTSDSAETCHDWIRKLQAKRTEWIKKDSDIRKTLPRAISPRNYDRVSGLVGGDKSFGSSLGGGELLRTTGSGSVSVRKIFIDQLEGKLSPFSEYQDPFESDRPLQRTETASSSASSTNFYQTETDGIREGEGEREEEEPAGKSLCNSDDSGGSGRGGSGQSSFITSTYELTDQDRATLELKAELSETRSERDQLKKQLMQLQEKLFKKDEKIKSLQDEVDKLKETIHKINSPNSDYALENENLRVVIESLQKSLKSLDGEVELHKLKLKERNSELDLQNE</sequence>
<dbReference type="SMART" id="SM00233">
    <property type="entry name" value="PH"/>
    <property type="match status" value="1"/>
</dbReference>
<evidence type="ECO:0000313" key="4">
    <source>
        <dbReference type="EnsemblMetazoa" id="Aqu2.1.31842_001"/>
    </source>
</evidence>
<name>A0A1X7UWU0_AMPQE</name>
<feature type="domain" description="PH" evidence="3">
    <location>
        <begin position="24"/>
        <end position="129"/>
    </location>
</feature>
<feature type="region of interest" description="Disordered" evidence="2">
    <location>
        <begin position="199"/>
        <end position="271"/>
    </location>
</feature>
<evidence type="ECO:0000313" key="5">
    <source>
        <dbReference type="Proteomes" id="UP000007879"/>
    </source>
</evidence>
<organism evidence="4">
    <name type="scientific">Amphimedon queenslandica</name>
    <name type="common">Sponge</name>
    <dbReference type="NCBI Taxonomy" id="400682"/>
    <lineage>
        <taxon>Eukaryota</taxon>
        <taxon>Metazoa</taxon>
        <taxon>Porifera</taxon>
        <taxon>Demospongiae</taxon>
        <taxon>Heteroscleromorpha</taxon>
        <taxon>Haplosclerida</taxon>
        <taxon>Niphatidae</taxon>
        <taxon>Amphimedon</taxon>
    </lineage>
</organism>
<dbReference type="Gene3D" id="2.30.29.30">
    <property type="entry name" value="Pleckstrin-homology domain (PH domain)/Phosphotyrosine-binding domain (PTB)"/>
    <property type="match status" value="1"/>
</dbReference>
<dbReference type="Proteomes" id="UP000007879">
    <property type="component" value="Unassembled WGS sequence"/>
</dbReference>
<dbReference type="InterPro" id="IPR001849">
    <property type="entry name" value="PH_domain"/>
</dbReference>
<dbReference type="InParanoid" id="A0A1X7UWU0"/>
<accession>A0A1X7UWU0</accession>
<keyword evidence="1" id="KW-0175">Coiled coil</keyword>